<name>F0WCB2_9STRA</name>
<dbReference type="InterPro" id="IPR021475">
    <property type="entry name" value="Pants/Emi1-like"/>
</dbReference>
<sequence>MESESNTIVPEKVKTNEKVKESEDSTFRRPYCKWFLDRAFYCVSPMNQLTQYYRHGKLDSCDGNWSNIYQCFRSSLMEVERAKEYLEMTDIDPNKPQHTADVWELKGRPGWD</sequence>
<dbReference type="EMBL" id="FR824102">
    <property type="protein sequence ID" value="CCA18827.1"/>
    <property type="molecule type" value="Genomic_DNA"/>
</dbReference>
<evidence type="ECO:0000313" key="2">
    <source>
        <dbReference type="EMBL" id="CCA18827.1"/>
    </source>
</evidence>
<gene>
    <name evidence="2" type="primary">AlNc14C57G4296</name>
    <name evidence="2" type="ORF">ALNC14_049700</name>
</gene>
<dbReference type="HOGENOM" id="CLU_2138446_0_0_1"/>
<reference evidence="2" key="2">
    <citation type="submission" date="2011-02" db="EMBL/GenBank/DDBJ databases">
        <authorList>
            <person name="MacLean D."/>
        </authorList>
    </citation>
    <scope>NUCLEOTIDE SEQUENCE</scope>
</reference>
<protein>
    <submittedName>
        <fullName evidence="2">Uncharacterized protein AlNc14C57G4296</fullName>
    </submittedName>
</protein>
<feature type="compositionally biased region" description="Basic and acidic residues" evidence="1">
    <location>
        <begin position="11"/>
        <end position="23"/>
    </location>
</feature>
<proteinExistence type="predicted"/>
<dbReference type="PANTHER" id="PTHR28052:SF1">
    <property type="entry name" value="UPF0545 PROTEIN C22ORF39"/>
    <property type="match status" value="1"/>
</dbReference>
<evidence type="ECO:0000256" key="1">
    <source>
        <dbReference type="SAM" id="MobiDB-lite"/>
    </source>
</evidence>
<dbReference type="Pfam" id="PF11326">
    <property type="entry name" value="PANTS-like"/>
    <property type="match status" value="1"/>
</dbReference>
<feature type="region of interest" description="Disordered" evidence="1">
    <location>
        <begin position="1"/>
        <end position="23"/>
    </location>
</feature>
<dbReference type="AlphaFoldDB" id="F0WCB2"/>
<dbReference type="PANTHER" id="PTHR28052">
    <property type="entry name" value="UPF0545 PROTEIN C22ORF39"/>
    <property type="match status" value="1"/>
</dbReference>
<accession>F0WCB2</accession>
<organism evidence="2">
    <name type="scientific">Albugo laibachii Nc14</name>
    <dbReference type="NCBI Taxonomy" id="890382"/>
    <lineage>
        <taxon>Eukaryota</taxon>
        <taxon>Sar</taxon>
        <taxon>Stramenopiles</taxon>
        <taxon>Oomycota</taxon>
        <taxon>Peronosporomycetes</taxon>
        <taxon>Albuginales</taxon>
        <taxon>Albuginaceae</taxon>
        <taxon>Albugo</taxon>
    </lineage>
</organism>
<reference evidence="2" key="1">
    <citation type="journal article" date="2011" name="PLoS Biol.">
        <title>Gene gain and loss during evolution of obligate parasitism in the white rust pathogen of Arabidopsis thaliana.</title>
        <authorList>
            <person name="Kemen E."/>
            <person name="Gardiner A."/>
            <person name="Schultz-Larsen T."/>
            <person name="Kemen A.C."/>
            <person name="Balmuth A.L."/>
            <person name="Robert-Seilaniantz A."/>
            <person name="Bailey K."/>
            <person name="Holub E."/>
            <person name="Studholme D.J."/>
            <person name="Maclean D."/>
            <person name="Jones J.D."/>
        </authorList>
    </citation>
    <scope>NUCLEOTIDE SEQUENCE</scope>
</reference>